<protein>
    <submittedName>
        <fullName evidence="2">Alpha/beta hydrolase family protein</fullName>
    </submittedName>
</protein>
<reference evidence="2 3" key="1">
    <citation type="submission" date="2017-10" db="EMBL/GenBank/DDBJ databases">
        <title>Sequencing the genomes of 1000 actinobacteria strains.</title>
        <authorList>
            <person name="Klenk H.-P."/>
        </authorList>
    </citation>
    <scope>NUCLEOTIDE SEQUENCE [LARGE SCALE GENOMIC DNA]</scope>
    <source>
        <strain evidence="2 3">DSM 21838</strain>
    </source>
</reference>
<dbReference type="InterPro" id="IPR029058">
    <property type="entry name" value="AB_hydrolase_fold"/>
</dbReference>
<dbReference type="EMBL" id="PDJI01000004">
    <property type="protein sequence ID" value="PFG39868.1"/>
    <property type="molecule type" value="Genomic_DNA"/>
</dbReference>
<feature type="domain" description="AB hydrolase-1" evidence="1">
    <location>
        <begin position="87"/>
        <end position="265"/>
    </location>
</feature>
<sequence length="302" mass="32088">MTSTSTPTRSPRPAGVARLAAMRAAFGVLDTVAPHVSARWALRLWSTLPSNGGRRRDERPFAGERSVVDLPGRRSVVVETWGVGEPVYLVHGWGGWRGQLGAFVAPIVDAGRRVVAFDAPSHGESGPGVLGPRRSTAVEMTEALLAVVERHGEPAAVVGHSLGCTTTAIAVHDGMPAARVALVAPSADVVAMTDEMARRLGYAERTKREFASRLETLAGRPLTDFDLTRMAGAVPALVVHDRLDKEVPYAEGVRVSQAWPAATLETTEGLGHQRILRDPGVIARVVEFVAPSRPSRGAVAAQ</sequence>
<dbReference type="PANTHER" id="PTHR43689:SF8">
    <property type="entry name" value="ALPHA_BETA-HYDROLASES SUPERFAMILY PROTEIN"/>
    <property type="match status" value="1"/>
</dbReference>
<dbReference type="AlphaFoldDB" id="A0A2A9ELS8"/>
<gene>
    <name evidence="2" type="ORF">ATJ97_2388</name>
</gene>
<keyword evidence="3" id="KW-1185">Reference proteome</keyword>
<dbReference type="RefSeq" id="WP_098483893.1">
    <property type="nucleotide sequence ID" value="NZ_PDJI01000004.1"/>
</dbReference>
<evidence type="ECO:0000313" key="3">
    <source>
        <dbReference type="Proteomes" id="UP000222106"/>
    </source>
</evidence>
<dbReference type="GO" id="GO:0016787">
    <property type="term" value="F:hydrolase activity"/>
    <property type="evidence" value="ECO:0007669"/>
    <property type="project" value="UniProtKB-KW"/>
</dbReference>
<dbReference type="SUPFAM" id="SSF53474">
    <property type="entry name" value="alpha/beta-Hydrolases"/>
    <property type="match status" value="1"/>
</dbReference>
<dbReference type="OrthoDB" id="9785847at2"/>
<dbReference type="Proteomes" id="UP000222106">
    <property type="component" value="Unassembled WGS sequence"/>
</dbReference>
<dbReference type="InterPro" id="IPR000073">
    <property type="entry name" value="AB_hydrolase_1"/>
</dbReference>
<dbReference type="Pfam" id="PF12697">
    <property type="entry name" value="Abhydrolase_6"/>
    <property type="match status" value="1"/>
</dbReference>
<name>A0A2A9ELS8_9MICO</name>
<proteinExistence type="predicted"/>
<accession>A0A2A9ELS8</accession>
<dbReference type="Gene3D" id="3.40.50.1820">
    <property type="entry name" value="alpha/beta hydrolase"/>
    <property type="match status" value="1"/>
</dbReference>
<keyword evidence="2" id="KW-0378">Hydrolase</keyword>
<dbReference type="PANTHER" id="PTHR43689">
    <property type="entry name" value="HYDROLASE"/>
    <property type="match status" value="1"/>
</dbReference>
<comment type="caution">
    <text evidence="2">The sequence shown here is derived from an EMBL/GenBank/DDBJ whole genome shotgun (WGS) entry which is preliminary data.</text>
</comment>
<organism evidence="2 3">
    <name type="scientific">Georgenia soli</name>
    <dbReference type="NCBI Taxonomy" id="638953"/>
    <lineage>
        <taxon>Bacteria</taxon>
        <taxon>Bacillati</taxon>
        <taxon>Actinomycetota</taxon>
        <taxon>Actinomycetes</taxon>
        <taxon>Micrococcales</taxon>
        <taxon>Bogoriellaceae</taxon>
        <taxon>Georgenia</taxon>
    </lineage>
</organism>
<evidence type="ECO:0000313" key="2">
    <source>
        <dbReference type="EMBL" id="PFG39868.1"/>
    </source>
</evidence>
<evidence type="ECO:0000259" key="1">
    <source>
        <dbReference type="Pfam" id="PF12697"/>
    </source>
</evidence>